<protein>
    <recommendedName>
        <fullName evidence="5">Enoyl-CoA hydratase</fullName>
    </recommendedName>
</protein>
<dbReference type="PANTHER" id="PTHR42964:SF1">
    <property type="entry name" value="POLYKETIDE BIOSYNTHESIS ENOYL-COA HYDRATASE PKSH-RELATED"/>
    <property type="match status" value="1"/>
</dbReference>
<dbReference type="CDD" id="cd06558">
    <property type="entry name" value="crotonase-like"/>
    <property type="match status" value="1"/>
</dbReference>
<evidence type="ECO:0000313" key="3">
    <source>
        <dbReference type="EMBL" id="NIR74632.1"/>
    </source>
</evidence>
<dbReference type="InterPro" id="IPR051683">
    <property type="entry name" value="Enoyl-CoA_Hydratase/Isomerase"/>
</dbReference>
<comment type="caution">
    <text evidence="3">The sequence shown here is derived from an EMBL/GenBank/DDBJ whole genome shotgun (WGS) entry which is preliminary data.</text>
</comment>
<dbReference type="InterPro" id="IPR029045">
    <property type="entry name" value="ClpP/crotonase-like_dom_sf"/>
</dbReference>
<reference evidence="3 4" key="1">
    <citation type="submission" date="2020-01" db="EMBL/GenBank/DDBJ databases">
        <title>Genomes assembled from Gulf of Kutch pelagic sediment metagenomes.</title>
        <authorList>
            <person name="Chandrashekar M."/>
            <person name="Mahajan M.S."/>
            <person name="Dave K.J."/>
            <person name="Vatsa P."/>
            <person name="Nathani N.M."/>
        </authorList>
    </citation>
    <scope>NUCLEOTIDE SEQUENCE [LARGE SCALE GENOMIC DNA]</scope>
    <source>
        <strain evidence="3">KS3-K002</strain>
    </source>
</reference>
<proteinExistence type="inferred from homology"/>
<dbReference type="GO" id="GO:0003824">
    <property type="term" value="F:catalytic activity"/>
    <property type="evidence" value="ECO:0007669"/>
    <property type="project" value="InterPro"/>
</dbReference>
<organism evidence="3 4">
    <name type="scientific">Candidatus Kutchimonas denitrificans</name>
    <dbReference type="NCBI Taxonomy" id="3056748"/>
    <lineage>
        <taxon>Bacteria</taxon>
        <taxon>Pseudomonadati</taxon>
        <taxon>Gemmatimonadota</taxon>
        <taxon>Gemmatimonadia</taxon>
        <taxon>Candidatus Palauibacterales</taxon>
        <taxon>Candidatus Palauibacteraceae</taxon>
        <taxon>Candidatus Kutchimonas</taxon>
    </lineage>
</organism>
<evidence type="ECO:0008006" key="5">
    <source>
        <dbReference type="Google" id="ProtNLM"/>
    </source>
</evidence>
<evidence type="ECO:0000313" key="4">
    <source>
        <dbReference type="Proteomes" id="UP000702544"/>
    </source>
</evidence>
<dbReference type="InterPro" id="IPR001753">
    <property type="entry name" value="Enoyl-CoA_hydra/iso"/>
</dbReference>
<evidence type="ECO:0000256" key="1">
    <source>
        <dbReference type="ARBA" id="ARBA00005254"/>
    </source>
</evidence>
<dbReference type="SUPFAM" id="SSF52096">
    <property type="entry name" value="ClpP/crotonase"/>
    <property type="match status" value="1"/>
</dbReference>
<name>A0AAE4Z8W0_9BACT</name>
<dbReference type="InterPro" id="IPR018376">
    <property type="entry name" value="Enoyl-CoA_hyd/isom_CS"/>
</dbReference>
<comment type="similarity">
    <text evidence="1 2">Belongs to the enoyl-CoA hydratase/isomerase family.</text>
</comment>
<dbReference type="Proteomes" id="UP000702544">
    <property type="component" value="Unassembled WGS sequence"/>
</dbReference>
<dbReference type="Gene3D" id="3.90.226.10">
    <property type="entry name" value="2-enoyl-CoA Hydratase, Chain A, domain 1"/>
    <property type="match status" value="1"/>
</dbReference>
<gene>
    <name evidence="3" type="ORF">GWO12_05910</name>
</gene>
<dbReference type="GO" id="GO:0008300">
    <property type="term" value="P:isoprenoid catabolic process"/>
    <property type="evidence" value="ECO:0007669"/>
    <property type="project" value="TreeGrafter"/>
</dbReference>
<dbReference type="EMBL" id="JAACAK010000046">
    <property type="protein sequence ID" value="NIR74632.1"/>
    <property type="molecule type" value="Genomic_DNA"/>
</dbReference>
<dbReference type="AlphaFoldDB" id="A0AAE4Z8W0"/>
<accession>A0AAE4Z8W0</accession>
<dbReference type="PANTHER" id="PTHR42964">
    <property type="entry name" value="ENOYL-COA HYDRATASE"/>
    <property type="match status" value="1"/>
</dbReference>
<sequence length="261" mass="28474">MKEESYDAVVVQVDNATGVATIYLNRPDKRNALNAVLVDELADAIAWADADERVRTVLLRGEGRDFCAGADLQALSEMMDAGVEEQLEDADALGDLFMIMRRVETPVIAAVHGHALAGGCGLATACDIVLAADDARFGYPEVKIGFVPAMVIAMLRRAVGEKRAFDLVATGRIIDAAAAERYGLVHHVFPAAEFEDRSLEFAVDLAERSYTAVALCKRLIYQTERHSFEAAIRAGADLNVLARLTEDYRRGVRDFLDKKGN</sequence>
<dbReference type="PROSITE" id="PS00166">
    <property type="entry name" value="ENOYL_COA_HYDRATASE"/>
    <property type="match status" value="1"/>
</dbReference>
<evidence type="ECO:0000256" key="2">
    <source>
        <dbReference type="RuleBase" id="RU003707"/>
    </source>
</evidence>
<dbReference type="Pfam" id="PF00378">
    <property type="entry name" value="ECH_1"/>
    <property type="match status" value="1"/>
</dbReference>